<name>A0AAV3PS42_LITER</name>
<dbReference type="InterPro" id="IPR043502">
    <property type="entry name" value="DNA/RNA_pol_sf"/>
</dbReference>
<dbReference type="EMBL" id="BAABME010002433">
    <property type="protein sequence ID" value="GAA0154609.1"/>
    <property type="molecule type" value="Genomic_DNA"/>
</dbReference>
<evidence type="ECO:0000259" key="1">
    <source>
        <dbReference type="Pfam" id="PF07727"/>
    </source>
</evidence>
<sequence>MFSSFVWSQTGIKTIESRVHYLCDDILLAISSLEDIEEVKAYLPNKFTIKNIGEAKYFLGIQIARSEAGMYLTQTKYITDIIKDSKLQHCTAVATPLQVDWQAYDPNSPLMEDPSQYRRLVGRLLYLDFFRPDLTHAVHHLSEFMQQPANNH</sequence>
<dbReference type="SUPFAM" id="SSF56672">
    <property type="entry name" value="DNA/RNA polymerases"/>
    <property type="match status" value="1"/>
</dbReference>
<organism evidence="2 3">
    <name type="scientific">Lithospermum erythrorhizon</name>
    <name type="common">Purple gromwell</name>
    <name type="synonym">Lithospermum officinale var. erythrorhizon</name>
    <dbReference type="NCBI Taxonomy" id="34254"/>
    <lineage>
        <taxon>Eukaryota</taxon>
        <taxon>Viridiplantae</taxon>
        <taxon>Streptophyta</taxon>
        <taxon>Embryophyta</taxon>
        <taxon>Tracheophyta</taxon>
        <taxon>Spermatophyta</taxon>
        <taxon>Magnoliopsida</taxon>
        <taxon>eudicotyledons</taxon>
        <taxon>Gunneridae</taxon>
        <taxon>Pentapetalae</taxon>
        <taxon>asterids</taxon>
        <taxon>lamiids</taxon>
        <taxon>Boraginales</taxon>
        <taxon>Boraginaceae</taxon>
        <taxon>Boraginoideae</taxon>
        <taxon>Lithospermeae</taxon>
        <taxon>Lithospermum</taxon>
    </lineage>
</organism>
<evidence type="ECO:0000313" key="3">
    <source>
        <dbReference type="Proteomes" id="UP001454036"/>
    </source>
</evidence>
<keyword evidence="3" id="KW-1185">Reference proteome</keyword>
<dbReference type="AlphaFoldDB" id="A0AAV3PS42"/>
<feature type="domain" description="Reverse transcriptase Ty1/copia-type" evidence="1">
    <location>
        <begin position="22"/>
        <end position="97"/>
    </location>
</feature>
<proteinExistence type="predicted"/>
<reference evidence="2 3" key="1">
    <citation type="submission" date="2024-01" db="EMBL/GenBank/DDBJ databases">
        <title>The complete chloroplast genome sequence of Lithospermum erythrorhizon: insights into the phylogenetic relationship among Boraginaceae species and the maternal lineages of purple gromwells.</title>
        <authorList>
            <person name="Okada T."/>
            <person name="Watanabe K."/>
        </authorList>
    </citation>
    <scope>NUCLEOTIDE SEQUENCE [LARGE SCALE GENOMIC DNA]</scope>
</reference>
<gene>
    <name evidence="2" type="ORF">LIER_12542</name>
</gene>
<dbReference type="Pfam" id="PF07727">
    <property type="entry name" value="RVT_2"/>
    <property type="match status" value="1"/>
</dbReference>
<dbReference type="InterPro" id="IPR013103">
    <property type="entry name" value="RVT_2"/>
</dbReference>
<protein>
    <recommendedName>
        <fullName evidence="1">Reverse transcriptase Ty1/copia-type domain-containing protein</fullName>
    </recommendedName>
</protein>
<evidence type="ECO:0000313" key="2">
    <source>
        <dbReference type="EMBL" id="GAA0154609.1"/>
    </source>
</evidence>
<comment type="caution">
    <text evidence="2">The sequence shown here is derived from an EMBL/GenBank/DDBJ whole genome shotgun (WGS) entry which is preliminary data.</text>
</comment>
<dbReference type="Proteomes" id="UP001454036">
    <property type="component" value="Unassembled WGS sequence"/>
</dbReference>
<accession>A0AAV3PS42</accession>